<protein>
    <submittedName>
        <fullName evidence="2">Uncharacterized protein</fullName>
    </submittedName>
</protein>
<dbReference type="Proteomes" id="UP001595765">
    <property type="component" value="Unassembled WGS sequence"/>
</dbReference>
<evidence type="ECO:0000313" key="2">
    <source>
        <dbReference type="EMBL" id="MFC4032117.1"/>
    </source>
</evidence>
<sequence>MIKKRFTFAATVAAIGSLLFPASALAEGGAGGNGRSPLQAYGYTMVETTHSKLIKKDGSIADSAASVPATVYFVPGSPAYAGDTQYSHFTGQVNFGASAITFAWSDKLHSNVYATAIGPMSESASATKNGKGFGYVDTHPSVPASYLLHSSFTTPVASYLLTINESFPTAAGTQIISTQFAFYIGLI</sequence>
<feature type="chain" id="PRO_5045337601" evidence="1">
    <location>
        <begin position="27"/>
        <end position="187"/>
    </location>
</feature>
<name>A0ABV8HMJ5_9ACTN</name>
<accession>A0ABV8HMJ5</accession>
<keyword evidence="3" id="KW-1185">Reference proteome</keyword>
<dbReference type="EMBL" id="JBHSBB010000009">
    <property type="protein sequence ID" value="MFC4032117.1"/>
    <property type="molecule type" value="Genomic_DNA"/>
</dbReference>
<reference evidence="3" key="1">
    <citation type="journal article" date="2019" name="Int. J. Syst. Evol. Microbiol.">
        <title>The Global Catalogue of Microorganisms (GCM) 10K type strain sequencing project: providing services to taxonomists for standard genome sequencing and annotation.</title>
        <authorList>
            <consortium name="The Broad Institute Genomics Platform"/>
            <consortium name="The Broad Institute Genome Sequencing Center for Infectious Disease"/>
            <person name="Wu L."/>
            <person name="Ma J."/>
        </authorList>
    </citation>
    <scope>NUCLEOTIDE SEQUENCE [LARGE SCALE GENOMIC DNA]</scope>
    <source>
        <strain evidence="3">CGMCC 4.7237</strain>
    </source>
</reference>
<proteinExistence type="predicted"/>
<feature type="signal peptide" evidence="1">
    <location>
        <begin position="1"/>
        <end position="26"/>
    </location>
</feature>
<dbReference type="RefSeq" id="WP_386428812.1">
    <property type="nucleotide sequence ID" value="NZ_JBHSBB010000009.1"/>
</dbReference>
<keyword evidence="1" id="KW-0732">Signal</keyword>
<evidence type="ECO:0000313" key="3">
    <source>
        <dbReference type="Proteomes" id="UP001595765"/>
    </source>
</evidence>
<evidence type="ECO:0000256" key="1">
    <source>
        <dbReference type="SAM" id="SignalP"/>
    </source>
</evidence>
<organism evidence="2 3">
    <name type="scientific">Streptomyces polygonati</name>
    <dbReference type="NCBI Taxonomy" id="1617087"/>
    <lineage>
        <taxon>Bacteria</taxon>
        <taxon>Bacillati</taxon>
        <taxon>Actinomycetota</taxon>
        <taxon>Actinomycetes</taxon>
        <taxon>Kitasatosporales</taxon>
        <taxon>Streptomycetaceae</taxon>
        <taxon>Streptomyces</taxon>
    </lineage>
</organism>
<gene>
    <name evidence="2" type="ORF">ACFO3J_11540</name>
</gene>
<comment type="caution">
    <text evidence="2">The sequence shown here is derived from an EMBL/GenBank/DDBJ whole genome shotgun (WGS) entry which is preliminary data.</text>
</comment>